<dbReference type="EMBL" id="JAGRQC010000003">
    <property type="protein sequence ID" value="MBR0553156.1"/>
    <property type="molecule type" value="Genomic_DNA"/>
</dbReference>
<proteinExistence type="predicted"/>
<dbReference type="InterPro" id="IPR051459">
    <property type="entry name" value="Cytochrome_c-type_DH"/>
</dbReference>
<dbReference type="GO" id="GO:0046872">
    <property type="term" value="F:metal ion binding"/>
    <property type="evidence" value="ECO:0007669"/>
    <property type="project" value="UniProtKB-KW"/>
</dbReference>
<evidence type="ECO:0000313" key="6">
    <source>
        <dbReference type="EMBL" id="MBR0553156.1"/>
    </source>
</evidence>
<keyword evidence="1 4" id="KW-0349">Heme</keyword>
<comment type="caution">
    <text evidence="6">The sequence shown here is derived from an EMBL/GenBank/DDBJ whole genome shotgun (WGS) entry which is preliminary data.</text>
</comment>
<accession>A0A8T4ILW8</accession>
<evidence type="ECO:0000256" key="1">
    <source>
        <dbReference type="ARBA" id="ARBA00022617"/>
    </source>
</evidence>
<name>A0A8T4ILW8_9SPHN</name>
<evidence type="ECO:0000256" key="2">
    <source>
        <dbReference type="ARBA" id="ARBA00022723"/>
    </source>
</evidence>
<dbReference type="RefSeq" id="WP_284054399.1">
    <property type="nucleotide sequence ID" value="NZ_JAGRQC010000003.1"/>
</dbReference>
<dbReference type="AlphaFoldDB" id="A0A8T4ILW8"/>
<sequence>MMTRSLSAAIAFAGATILFGGSALSAQMMGQGMGRGMGHPSMARHHEAMMNGIPAKFADLRNPLPIDSATLSAGRQVYQADCASCHGAEGRGDGPLARTLNPPPADLAWSARMPLSRQDGYLYWTIAEGGQQFGTAMPAFGQALTRKQAWSVIAYIQHDLGR</sequence>
<dbReference type="Gene3D" id="1.10.760.10">
    <property type="entry name" value="Cytochrome c-like domain"/>
    <property type="match status" value="1"/>
</dbReference>
<reference evidence="6" key="1">
    <citation type="submission" date="2021-04" db="EMBL/GenBank/DDBJ databases">
        <title>Ouciella asimina sp. nov., isolated from the surface seawater in the hydrothermal field of Okinawa Trough.</title>
        <authorList>
            <person name="Shuang W."/>
        </authorList>
    </citation>
    <scope>NUCLEOTIDE SEQUENCE</scope>
    <source>
        <strain evidence="6">LXI357</strain>
    </source>
</reference>
<evidence type="ECO:0000256" key="4">
    <source>
        <dbReference type="PROSITE-ProRule" id="PRU00433"/>
    </source>
</evidence>
<keyword evidence="7" id="KW-1185">Reference proteome</keyword>
<keyword evidence="2 4" id="KW-0479">Metal-binding</keyword>
<evidence type="ECO:0000313" key="7">
    <source>
        <dbReference type="Proteomes" id="UP000676996"/>
    </source>
</evidence>
<organism evidence="6 7">
    <name type="scientific">Stakelama marina</name>
    <dbReference type="NCBI Taxonomy" id="2826939"/>
    <lineage>
        <taxon>Bacteria</taxon>
        <taxon>Pseudomonadati</taxon>
        <taxon>Pseudomonadota</taxon>
        <taxon>Alphaproteobacteria</taxon>
        <taxon>Sphingomonadales</taxon>
        <taxon>Sphingomonadaceae</taxon>
        <taxon>Stakelama</taxon>
    </lineage>
</organism>
<dbReference type="PANTHER" id="PTHR35008">
    <property type="entry name" value="BLL4482 PROTEIN-RELATED"/>
    <property type="match status" value="1"/>
</dbReference>
<feature type="domain" description="Cytochrome c" evidence="5">
    <location>
        <begin position="69"/>
        <end position="160"/>
    </location>
</feature>
<dbReference type="PROSITE" id="PS51007">
    <property type="entry name" value="CYTC"/>
    <property type="match status" value="1"/>
</dbReference>
<dbReference type="InterPro" id="IPR009056">
    <property type="entry name" value="Cyt_c-like_dom"/>
</dbReference>
<dbReference type="SUPFAM" id="SSF46626">
    <property type="entry name" value="Cytochrome c"/>
    <property type="match status" value="1"/>
</dbReference>
<dbReference type="Pfam" id="PF13442">
    <property type="entry name" value="Cytochrome_CBB3"/>
    <property type="match status" value="1"/>
</dbReference>
<gene>
    <name evidence="6" type="ORF">J7S20_11620</name>
</gene>
<dbReference type="GO" id="GO:0020037">
    <property type="term" value="F:heme binding"/>
    <property type="evidence" value="ECO:0007669"/>
    <property type="project" value="InterPro"/>
</dbReference>
<dbReference type="PANTHER" id="PTHR35008:SF4">
    <property type="entry name" value="BLL4482 PROTEIN"/>
    <property type="match status" value="1"/>
</dbReference>
<dbReference type="Proteomes" id="UP000676996">
    <property type="component" value="Unassembled WGS sequence"/>
</dbReference>
<evidence type="ECO:0000259" key="5">
    <source>
        <dbReference type="PROSITE" id="PS51007"/>
    </source>
</evidence>
<dbReference type="InterPro" id="IPR036909">
    <property type="entry name" value="Cyt_c-like_dom_sf"/>
</dbReference>
<evidence type="ECO:0000256" key="3">
    <source>
        <dbReference type="ARBA" id="ARBA00023004"/>
    </source>
</evidence>
<dbReference type="GO" id="GO:0009055">
    <property type="term" value="F:electron transfer activity"/>
    <property type="evidence" value="ECO:0007669"/>
    <property type="project" value="InterPro"/>
</dbReference>
<protein>
    <submittedName>
        <fullName evidence="6">Cytochrome c</fullName>
    </submittedName>
</protein>
<keyword evidence="3 4" id="KW-0408">Iron</keyword>